<protein>
    <submittedName>
        <fullName evidence="2">Pumilio5-like</fullName>
    </submittedName>
</protein>
<gene>
    <name evidence="2" type="ORF">F511_07291</name>
</gene>
<feature type="compositionally biased region" description="Polar residues" evidence="1">
    <location>
        <begin position="1"/>
        <end position="12"/>
    </location>
</feature>
<keyword evidence="3" id="KW-1185">Reference proteome</keyword>
<sequence>MTWTTQQATNKPSPKGTWGQNPVRRANKQQRYSINKMQMLCMRHRITTGGYDQQGSHRNPRHSSIKSATDRWPLRWPKLNQLEHVNSADDEDQQMKRSLSVEATSCGDSADGLVVDDIIGDVIQSQESAEACQEPLFVRPTSGTGDHFPPSLSPGPHMPTSFRLFRNPSHFGVGSVHSCAPSPLEACQEPLIVRATSGTGDHSPPSLSPEPHMPTSFRLVRPRTTSY</sequence>
<accession>A0A2Z7B1L6</accession>
<dbReference type="AlphaFoldDB" id="A0A2Z7B1L6"/>
<feature type="region of interest" description="Disordered" evidence="1">
    <location>
        <begin position="1"/>
        <end position="25"/>
    </location>
</feature>
<evidence type="ECO:0000256" key="1">
    <source>
        <dbReference type="SAM" id="MobiDB-lite"/>
    </source>
</evidence>
<name>A0A2Z7B1L6_9LAMI</name>
<dbReference type="Proteomes" id="UP000250235">
    <property type="component" value="Unassembled WGS sequence"/>
</dbReference>
<evidence type="ECO:0000313" key="2">
    <source>
        <dbReference type="EMBL" id="KZV25407.1"/>
    </source>
</evidence>
<feature type="region of interest" description="Disordered" evidence="1">
    <location>
        <begin position="48"/>
        <end position="67"/>
    </location>
</feature>
<dbReference type="EMBL" id="KV011879">
    <property type="protein sequence ID" value="KZV25407.1"/>
    <property type="molecule type" value="Genomic_DNA"/>
</dbReference>
<evidence type="ECO:0000313" key="3">
    <source>
        <dbReference type="Proteomes" id="UP000250235"/>
    </source>
</evidence>
<proteinExistence type="predicted"/>
<organism evidence="2 3">
    <name type="scientific">Dorcoceras hygrometricum</name>
    <dbReference type="NCBI Taxonomy" id="472368"/>
    <lineage>
        <taxon>Eukaryota</taxon>
        <taxon>Viridiplantae</taxon>
        <taxon>Streptophyta</taxon>
        <taxon>Embryophyta</taxon>
        <taxon>Tracheophyta</taxon>
        <taxon>Spermatophyta</taxon>
        <taxon>Magnoliopsida</taxon>
        <taxon>eudicotyledons</taxon>
        <taxon>Gunneridae</taxon>
        <taxon>Pentapetalae</taxon>
        <taxon>asterids</taxon>
        <taxon>lamiids</taxon>
        <taxon>Lamiales</taxon>
        <taxon>Gesneriaceae</taxon>
        <taxon>Didymocarpoideae</taxon>
        <taxon>Trichosporeae</taxon>
        <taxon>Loxocarpinae</taxon>
        <taxon>Dorcoceras</taxon>
    </lineage>
</organism>
<feature type="region of interest" description="Disordered" evidence="1">
    <location>
        <begin position="195"/>
        <end position="227"/>
    </location>
</feature>
<reference evidence="2 3" key="1">
    <citation type="journal article" date="2015" name="Proc. Natl. Acad. Sci. U.S.A.">
        <title>The resurrection genome of Boea hygrometrica: A blueprint for survival of dehydration.</title>
        <authorList>
            <person name="Xiao L."/>
            <person name="Yang G."/>
            <person name="Zhang L."/>
            <person name="Yang X."/>
            <person name="Zhao S."/>
            <person name="Ji Z."/>
            <person name="Zhou Q."/>
            <person name="Hu M."/>
            <person name="Wang Y."/>
            <person name="Chen M."/>
            <person name="Xu Y."/>
            <person name="Jin H."/>
            <person name="Xiao X."/>
            <person name="Hu G."/>
            <person name="Bao F."/>
            <person name="Hu Y."/>
            <person name="Wan P."/>
            <person name="Li L."/>
            <person name="Deng X."/>
            <person name="Kuang T."/>
            <person name="Xiang C."/>
            <person name="Zhu J.K."/>
            <person name="Oliver M.J."/>
            <person name="He Y."/>
        </authorList>
    </citation>
    <scope>NUCLEOTIDE SEQUENCE [LARGE SCALE GENOMIC DNA]</scope>
    <source>
        <strain evidence="3">cv. XS01</strain>
    </source>
</reference>